<name>A0AAV2J093_KNICA</name>
<evidence type="ECO:0008006" key="5">
    <source>
        <dbReference type="Google" id="ProtNLM"/>
    </source>
</evidence>
<accession>A0AAV2J093</accession>
<sequence>MAEDECKYVPPWTQGVCNIRVDLPAAFCGDGRKLFATWIKQFEAAVRAQTRGDGRSYAASLTALLPTRLDGAAFLLWDSLPSSVQCDFERVKEKLNEAFGQKQFLLYFQTCVSARPRGASESLELYAADLSRLVAEAFPEYDKMAQNGEKFRRFLAGLDPGLRAKCHEQGATDLEEALMIAGRCERARMALGVGLQSGPGSHPAPATVASLSAAEGTALGTSGVTGKLLGAVERLTDRMDKLQMEVVNLRAQRSDHTPRTSQGFPCACECGGFGCRSSAREHRVECNGRAPRYGSRNNREWSPQAQEDRGAAPDYPHRREEDETPRRGRFSVEPEWRRGVRFLSPARRSPSRRSPSPSPIRRNQGNDQ</sequence>
<dbReference type="AlphaFoldDB" id="A0AAV2J093"/>
<reference evidence="2 4" key="1">
    <citation type="submission" date="2024-04" db="EMBL/GenBank/DDBJ databases">
        <authorList>
            <person name="Waldvogel A.-M."/>
            <person name="Schoenle A."/>
        </authorList>
    </citation>
    <scope>NUCLEOTIDE SEQUENCE [LARGE SCALE GENOMIC DNA]</scope>
</reference>
<feature type="compositionally biased region" description="Basic and acidic residues" evidence="1">
    <location>
        <begin position="306"/>
        <end position="338"/>
    </location>
</feature>
<feature type="region of interest" description="Disordered" evidence="1">
    <location>
        <begin position="288"/>
        <end position="368"/>
    </location>
</feature>
<gene>
    <name evidence="3" type="ORF">KC01_LOCUS22606</name>
    <name evidence="2" type="ORF">KC01_LOCUS2282</name>
</gene>
<evidence type="ECO:0000313" key="2">
    <source>
        <dbReference type="EMBL" id="CAL1569921.1"/>
    </source>
</evidence>
<evidence type="ECO:0000313" key="3">
    <source>
        <dbReference type="EMBL" id="CAL1593510.1"/>
    </source>
</evidence>
<organism evidence="2 4">
    <name type="scientific">Knipowitschia caucasica</name>
    <name type="common">Caucasian dwarf goby</name>
    <name type="synonym">Pomatoschistus caucasicus</name>
    <dbReference type="NCBI Taxonomy" id="637954"/>
    <lineage>
        <taxon>Eukaryota</taxon>
        <taxon>Metazoa</taxon>
        <taxon>Chordata</taxon>
        <taxon>Craniata</taxon>
        <taxon>Vertebrata</taxon>
        <taxon>Euteleostomi</taxon>
        <taxon>Actinopterygii</taxon>
        <taxon>Neopterygii</taxon>
        <taxon>Teleostei</taxon>
        <taxon>Neoteleostei</taxon>
        <taxon>Acanthomorphata</taxon>
        <taxon>Gobiaria</taxon>
        <taxon>Gobiiformes</taxon>
        <taxon>Gobioidei</taxon>
        <taxon>Gobiidae</taxon>
        <taxon>Gobiinae</taxon>
        <taxon>Knipowitschia</taxon>
    </lineage>
</organism>
<dbReference type="Proteomes" id="UP001497482">
    <property type="component" value="Chromosome 2"/>
</dbReference>
<evidence type="ECO:0000256" key="1">
    <source>
        <dbReference type="SAM" id="MobiDB-lite"/>
    </source>
</evidence>
<dbReference type="EMBL" id="OZ035823">
    <property type="protein sequence ID" value="CAL1569921.1"/>
    <property type="molecule type" value="Genomic_DNA"/>
</dbReference>
<proteinExistence type="predicted"/>
<keyword evidence="4" id="KW-1185">Reference proteome</keyword>
<dbReference type="Proteomes" id="UP001497482">
    <property type="component" value="Chromosome 1"/>
</dbReference>
<protein>
    <recommendedName>
        <fullName evidence="5">Retrotransposon gag domain-containing protein</fullName>
    </recommendedName>
</protein>
<feature type="compositionally biased region" description="Low complexity" evidence="1">
    <location>
        <begin position="344"/>
        <end position="362"/>
    </location>
</feature>
<dbReference type="EMBL" id="OZ035824">
    <property type="protein sequence ID" value="CAL1593510.1"/>
    <property type="molecule type" value="Genomic_DNA"/>
</dbReference>
<evidence type="ECO:0000313" key="4">
    <source>
        <dbReference type="Proteomes" id="UP001497482"/>
    </source>
</evidence>